<dbReference type="GO" id="GO:0015074">
    <property type="term" value="P:DNA integration"/>
    <property type="evidence" value="ECO:0007669"/>
    <property type="project" value="InterPro"/>
</dbReference>
<organism evidence="2 3">
    <name type="scientific">Desulfosarcina ovata subsp. ovata</name>
    <dbReference type="NCBI Taxonomy" id="2752305"/>
    <lineage>
        <taxon>Bacteria</taxon>
        <taxon>Pseudomonadati</taxon>
        <taxon>Thermodesulfobacteriota</taxon>
        <taxon>Desulfobacteria</taxon>
        <taxon>Desulfobacterales</taxon>
        <taxon>Desulfosarcinaceae</taxon>
        <taxon>Desulfosarcina</taxon>
    </lineage>
</organism>
<dbReference type="EMBL" id="AP021879">
    <property type="protein sequence ID" value="BBO87602.1"/>
    <property type="molecule type" value="Genomic_DNA"/>
</dbReference>
<dbReference type="AlphaFoldDB" id="A0A5K8A4Y0"/>
<sequence length="310" mass="35811">MSEPQLPMWQRWAQFRFSVIGELLSCPPSRGQLQQAISQLAQKRYRHPIDPNRWISFGPSTIERWYYKAKDASDPIAVLGRKIRSGTGVRWAMPDALLQELKAQYETYPRWNVQLHYDNLKVTAKEQPRLGEVPSYKTVLRCMRENGWLKTNEPAQPTDGQLIAAKRRQNREVRGFEVSHVHGLWHLDFHQAKIRILDNKGTWHRPVALAIIDDHSRLCCHLQLYLAETAECLIHGLSQAFMKRGLPRALMTDNGAAMLAEETRRGLERLGIGHQTTLAYSPYHYVASKFMWRFIGRTLPSADIKQNCTT</sequence>
<dbReference type="PROSITE" id="PS50994">
    <property type="entry name" value="INTEGRASE"/>
    <property type="match status" value="1"/>
</dbReference>
<reference evidence="2 3" key="1">
    <citation type="submission" date="2019-11" db="EMBL/GenBank/DDBJ databases">
        <title>Comparative genomics of hydrocarbon-degrading Desulfosarcina strains.</title>
        <authorList>
            <person name="Watanabe M."/>
            <person name="Kojima H."/>
            <person name="Fukui M."/>
        </authorList>
    </citation>
    <scope>NUCLEOTIDE SEQUENCE [LARGE SCALE GENOMIC DNA]</scope>
    <source>
        <strain evidence="3">oXyS1</strain>
    </source>
</reference>
<dbReference type="InterPro" id="IPR036397">
    <property type="entry name" value="RNaseH_sf"/>
</dbReference>
<name>A0A5K8A4Y0_9BACT</name>
<dbReference type="InterPro" id="IPR001584">
    <property type="entry name" value="Integrase_cat-core"/>
</dbReference>
<dbReference type="InterPro" id="IPR012337">
    <property type="entry name" value="RNaseH-like_sf"/>
</dbReference>
<evidence type="ECO:0000313" key="3">
    <source>
        <dbReference type="Proteomes" id="UP000422108"/>
    </source>
</evidence>
<accession>A0A5K8A4Y0</accession>
<protein>
    <recommendedName>
        <fullName evidence="1">Integrase catalytic domain-containing protein</fullName>
    </recommendedName>
</protein>
<evidence type="ECO:0000259" key="1">
    <source>
        <dbReference type="PROSITE" id="PS50994"/>
    </source>
</evidence>
<dbReference type="SUPFAM" id="SSF53098">
    <property type="entry name" value="Ribonuclease H-like"/>
    <property type="match status" value="1"/>
</dbReference>
<feature type="domain" description="Integrase catalytic" evidence="1">
    <location>
        <begin position="176"/>
        <end position="310"/>
    </location>
</feature>
<proteinExistence type="predicted"/>
<keyword evidence="3" id="KW-1185">Reference proteome</keyword>
<dbReference type="Proteomes" id="UP000422108">
    <property type="component" value="Chromosome"/>
</dbReference>
<dbReference type="GO" id="GO:0003676">
    <property type="term" value="F:nucleic acid binding"/>
    <property type="evidence" value="ECO:0007669"/>
    <property type="project" value="InterPro"/>
</dbReference>
<evidence type="ECO:0000313" key="2">
    <source>
        <dbReference type="EMBL" id="BBO87602.1"/>
    </source>
</evidence>
<gene>
    <name evidence="2" type="ORF">DSCOOX_07820</name>
</gene>
<dbReference type="Gene3D" id="3.30.420.10">
    <property type="entry name" value="Ribonuclease H-like superfamily/Ribonuclease H"/>
    <property type="match status" value="1"/>
</dbReference>
<dbReference type="RefSeq" id="WP_231716927.1">
    <property type="nucleotide sequence ID" value="NZ_AP021879.1"/>
</dbReference>
<dbReference type="Pfam" id="PF00665">
    <property type="entry name" value="rve"/>
    <property type="match status" value="1"/>
</dbReference>